<organism evidence="2 3">
    <name type="scientific">Mucilaginibacter gossypii</name>
    <dbReference type="NCBI Taxonomy" id="551996"/>
    <lineage>
        <taxon>Bacteria</taxon>
        <taxon>Pseudomonadati</taxon>
        <taxon>Bacteroidota</taxon>
        <taxon>Sphingobacteriia</taxon>
        <taxon>Sphingobacteriales</taxon>
        <taxon>Sphingobacteriaceae</taxon>
        <taxon>Mucilaginibacter</taxon>
    </lineage>
</organism>
<proteinExistence type="predicted"/>
<evidence type="ECO:0000313" key="2">
    <source>
        <dbReference type="EMBL" id="SDH72045.1"/>
    </source>
</evidence>
<name>A0A1G8EQ99_9SPHI</name>
<dbReference type="EMBL" id="FNCG01000012">
    <property type="protein sequence ID" value="SDH72045.1"/>
    <property type="molecule type" value="Genomic_DNA"/>
</dbReference>
<feature type="chain" id="PRO_5011478221" description="TonB C-terminal domain-containing protein" evidence="1">
    <location>
        <begin position="20"/>
        <end position="165"/>
    </location>
</feature>
<reference evidence="3" key="1">
    <citation type="submission" date="2016-10" db="EMBL/GenBank/DDBJ databases">
        <authorList>
            <person name="Varghese N."/>
            <person name="Submissions S."/>
        </authorList>
    </citation>
    <scope>NUCLEOTIDE SEQUENCE [LARGE SCALE GENOMIC DNA]</scope>
    <source>
        <strain evidence="3">Gh-67</strain>
    </source>
</reference>
<evidence type="ECO:0000256" key="1">
    <source>
        <dbReference type="SAM" id="SignalP"/>
    </source>
</evidence>
<evidence type="ECO:0008006" key="4">
    <source>
        <dbReference type="Google" id="ProtNLM"/>
    </source>
</evidence>
<feature type="signal peptide" evidence="1">
    <location>
        <begin position="1"/>
        <end position="19"/>
    </location>
</feature>
<accession>A0A1G8EQ99</accession>
<dbReference type="STRING" id="551996.SAMN05192573_11215"/>
<protein>
    <recommendedName>
        <fullName evidence="4">TonB C-terminal domain-containing protein</fullName>
    </recommendedName>
</protein>
<sequence length="165" mass="18502">MKKILLFITLILSSVLVKAQAQLAFPFQGGSPIMNRFFKDSLVVSPEIIKKKASGTAVFKFTADEKGLIKKIIVYYADDAILVVPIIEALKKSNHKWIIPDHEKLHDFILPFSINFNAPTNTSNATIKAAFDYYSKRKPIISYNQVPLETATLLPTVIVSYNLSE</sequence>
<keyword evidence="1" id="KW-0732">Signal</keyword>
<keyword evidence="3" id="KW-1185">Reference proteome</keyword>
<dbReference type="Proteomes" id="UP000199705">
    <property type="component" value="Unassembled WGS sequence"/>
</dbReference>
<evidence type="ECO:0000313" key="3">
    <source>
        <dbReference type="Proteomes" id="UP000199705"/>
    </source>
</evidence>
<dbReference type="RefSeq" id="WP_091171619.1">
    <property type="nucleotide sequence ID" value="NZ_CP071878.2"/>
</dbReference>
<gene>
    <name evidence="2" type="ORF">SAMN05192573_11215</name>
</gene>
<dbReference type="AlphaFoldDB" id="A0A1G8EQ99"/>